<evidence type="ECO:0000313" key="2">
    <source>
        <dbReference type="Proteomes" id="UP001152888"/>
    </source>
</evidence>
<accession>A0A9P0LFB3</accession>
<keyword evidence="2" id="KW-1185">Reference proteome</keyword>
<comment type="caution">
    <text evidence="1">The sequence shown here is derived from an EMBL/GenBank/DDBJ whole genome shotgun (WGS) entry which is preliminary data.</text>
</comment>
<organism evidence="1 2">
    <name type="scientific">Acanthoscelides obtectus</name>
    <name type="common">Bean weevil</name>
    <name type="synonym">Bruchus obtectus</name>
    <dbReference type="NCBI Taxonomy" id="200917"/>
    <lineage>
        <taxon>Eukaryota</taxon>
        <taxon>Metazoa</taxon>
        <taxon>Ecdysozoa</taxon>
        <taxon>Arthropoda</taxon>
        <taxon>Hexapoda</taxon>
        <taxon>Insecta</taxon>
        <taxon>Pterygota</taxon>
        <taxon>Neoptera</taxon>
        <taxon>Endopterygota</taxon>
        <taxon>Coleoptera</taxon>
        <taxon>Polyphaga</taxon>
        <taxon>Cucujiformia</taxon>
        <taxon>Chrysomeloidea</taxon>
        <taxon>Chrysomelidae</taxon>
        <taxon>Bruchinae</taxon>
        <taxon>Bruchini</taxon>
        <taxon>Acanthoscelides</taxon>
    </lineage>
</organism>
<reference evidence="1" key="1">
    <citation type="submission" date="2022-03" db="EMBL/GenBank/DDBJ databases">
        <authorList>
            <person name="Sayadi A."/>
        </authorList>
    </citation>
    <scope>NUCLEOTIDE SEQUENCE</scope>
</reference>
<sequence length="33" mass="3439">MLGILGILDGSPIGQTLTVSLERSYTDFVGALT</sequence>
<dbReference type="EMBL" id="CAKOFQ010007180">
    <property type="protein sequence ID" value="CAH1993677.1"/>
    <property type="molecule type" value="Genomic_DNA"/>
</dbReference>
<gene>
    <name evidence="1" type="ORF">ACAOBT_LOCUS21657</name>
</gene>
<protein>
    <submittedName>
        <fullName evidence="1">Uncharacterized protein</fullName>
    </submittedName>
</protein>
<evidence type="ECO:0000313" key="1">
    <source>
        <dbReference type="EMBL" id="CAH1993677.1"/>
    </source>
</evidence>
<dbReference type="AlphaFoldDB" id="A0A9P0LFB3"/>
<proteinExistence type="predicted"/>
<name>A0A9P0LFB3_ACAOB</name>
<dbReference type="Proteomes" id="UP001152888">
    <property type="component" value="Unassembled WGS sequence"/>
</dbReference>